<dbReference type="Pfam" id="PF02181">
    <property type="entry name" value="FH2"/>
    <property type="match status" value="1"/>
</dbReference>
<reference evidence="5" key="2">
    <citation type="submission" date="2020-02" db="EMBL/GenBank/DDBJ databases">
        <title>Esox lucius (northern pike) genome, fEsoLuc1, primary haplotype.</title>
        <authorList>
            <person name="Myers G."/>
            <person name="Karagic N."/>
            <person name="Meyer A."/>
            <person name="Pippel M."/>
            <person name="Reichard M."/>
            <person name="Winkler S."/>
            <person name="Tracey A."/>
            <person name="Sims Y."/>
            <person name="Howe K."/>
            <person name="Rhie A."/>
            <person name="Formenti G."/>
            <person name="Durbin R."/>
            <person name="Fedrigo O."/>
            <person name="Jarvis E.D."/>
        </authorList>
    </citation>
    <scope>NUCLEOTIDE SEQUENCE [LARGE SCALE GENOMIC DNA]</scope>
</reference>
<dbReference type="InterPro" id="IPR011989">
    <property type="entry name" value="ARM-like"/>
</dbReference>
<dbReference type="GO" id="GO:0051015">
    <property type="term" value="F:actin filament binding"/>
    <property type="evidence" value="ECO:0007669"/>
    <property type="project" value="TreeGrafter"/>
</dbReference>
<reference evidence="5" key="4">
    <citation type="submission" date="2025-09" db="UniProtKB">
        <authorList>
            <consortium name="Ensembl"/>
        </authorList>
    </citation>
    <scope>IDENTIFICATION</scope>
</reference>
<dbReference type="PANTHER" id="PTHR45920">
    <property type="entry name" value="FORMIN HOMOLOGY 2 DOMAIN CONTAINING, ISOFORM I"/>
    <property type="match status" value="1"/>
</dbReference>
<dbReference type="InterPro" id="IPR042201">
    <property type="entry name" value="FH2_Formin_sf"/>
</dbReference>
<evidence type="ECO:0000256" key="2">
    <source>
        <dbReference type="SAM" id="MobiDB-lite"/>
    </source>
</evidence>
<feature type="compositionally biased region" description="Basic and acidic residues" evidence="2">
    <location>
        <begin position="1057"/>
        <end position="1074"/>
    </location>
</feature>
<evidence type="ECO:0000259" key="3">
    <source>
        <dbReference type="PROSITE" id="PS51232"/>
    </source>
</evidence>
<dbReference type="InterPro" id="IPR056771">
    <property type="entry name" value="FH3_FHOD1-3-like"/>
</dbReference>
<evidence type="ECO:0008006" key="7">
    <source>
        <dbReference type="Google" id="ProtNLM"/>
    </source>
</evidence>
<feature type="region of interest" description="Disordered" evidence="2">
    <location>
        <begin position="603"/>
        <end position="671"/>
    </location>
</feature>
<feature type="region of interest" description="Disordered" evidence="2">
    <location>
        <begin position="490"/>
        <end position="511"/>
    </location>
</feature>
<dbReference type="GO" id="GO:0030866">
    <property type="term" value="P:cortical actin cytoskeleton organization"/>
    <property type="evidence" value="ECO:0007669"/>
    <property type="project" value="TreeGrafter"/>
</dbReference>
<dbReference type="FunFam" id="1.25.10.10:FF:000056">
    <property type="entry name" value="FH1/FH2 domain-containing protein 3 isoform X1"/>
    <property type="match status" value="1"/>
</dbReference>
<dbReference type="InterPro" id="IPR041387">
    <property type="entry name" value="FHOD1_GBD_N"/>
</dbReference>
<protein>
    <recommendedName>
        <fullName evidence="7">Formin homology 2 domain containing 1</fullName>
    </recommendedName>
</protein>
<dbReference type="SUPFAM" id="SSF48371">
    <property type="entry name" value="ARM repeat"/>
    <property type="match status" value="1"/>
</dbReference>
<dbReference type="Ensembl" id="ENSELUT00000080471.2">
    <property type="protein sequence ID" value="ENSELUP00000052851.2"/>
    <property type="gene ID" value="ENSELUG00000018237.3"/>
</dbReference>
<dbReference type="Bgee" id="ENSELUG00000018237">
    <property type="expression patterns" value="Expressed in bone element and 14 other cell types or tissues"/>
</dbReference>
<dbReference type="Gene3D" id="1.25.10.10">
    <property type="entry name" value="Leucine-rich Repeat Variant"/>
    <property type="match status" value="1"/>
</dbReference>
<feature type="compositionally biased region" description="Polar residues" evidence="2">
    <location>
        <begin position="1078"/>
        <end position="1093"/>
    </location>
</feature>
<dbReference type="PROSITE" id="PS51444">
    <property type="entry name" value="FH2"/>
    <property type="match status" value="1"/>
</dbReference>
<gene>
    <name evidence="5" type="primary">FHOD1</name>
</gene>
<organism evidence="5 6">
    <name type="scientific">Esox lucius</name>
    <name type="common">Northern pike</name>
    <dbReference type="NCBI Taxonomy" id="8010"/>
    <lineage>
        <taxon>Eukaryota</taxon>
        <taxon>Metazoa</taxon>
        <taxon>Chordata</taxon>
        <taxon>Craniata</taxon>
        <taxon>Vertebrata</taxon>
        <taxon>Euteleostomi</taxon>
        <taxon>Actinopterygii</taxon>
        <taxon>Neopterygii</taxon>
        <taxon>Teleostei</taxon>
        <taxon>Protacanthopterygii</taxon>
        <taxon>Esociformes</taxon>
        <taxon>Esocidae</taxon>
        <taxon>Esox</taxon>
    </lineage>
</organism>
<dbReference type="Pfam" id="PF24959">
    <property type="entry name" value="FH3_FHOD1-3"/>
    <property type="match status" value="1"/>
</dbReference>
<feature type="compositionally biased region" description="Pro residues" evidence="2">
    <location>
        <begin position="607"/>
        <end position="667"/>
    </location>
</feature>
<accession>A0A6Q2XIE4</accession>
<keyword evidence="6" id="KW-1185">Reference proteome</keyword>
<feature type="compositionally biased region" description="Basic residues" evidence="2">
    <location>
        <begin position="1177"/>
        <end position="1190"/>
    </location>
</feature>
<dbReference type="AlphaFoldDB" id="A0A6Q2XIE4"/>
<reference evidence="5" key="3">
    <citation type="submission" date="2025-08" db="UniProtKB">
        <authorList>
            <consortium name="Ensembl"/>
        </authorList>
    </citation>
    <scope>IDENTIFICATION</scope>
</reference>
<dbReference type="SMART" id="SM00498">
    <property type="entry name" value="FH2"/>
    <property type="match status" value="1"/>
</dbReference>
<dbReference type="InterPro" id="IPR016024">
    <property type="entry name" value="ARM-type_fold"/>
</dbReference>
<dbReference type="GO" id="GO:0005856">
    <property type="term" value="C:cytoskeleton"/>
    <property type="evidence" value="ECO:0007669"/>
    <property type="project" value="TreeGrafter"/>
</dbReference>
<evidence type="ECO:0000313" key="5">
    <source>
        <dbReference type="Ensembl" id="ENSELUP00000052851.2"/>
    </source>
</evidence>
<dbReference type="Pfam" id="PF18382">
    <property type="entry name" value="Formin_GBD_N"/>
    <property type="match status" value="1"/>
</dbReference>
<dbReference type="SUPFAM" id="SSF101447">
    <property type="entry name" value="Formin homology 2 domain (FH2 domain)"/>
    <property type="match status" value="1"/>
</dbReference>
<dbReference type="InterPro" id="IPR015425">
    <property type="entry name" value="FH2_Formin"/>
</dbReference>
<evidence type="ECO:0000313" key="6">
    <source>
        <dbReference type="Proteomes" id="UP000265140"/>
    </source>
</evidence>
<feature type="region of interest" description="Disordered" evidence="2">
    <location>
        <begin position="1050"/>
        <end position="1209"/>
    </location>
</feature>
<dbReference type="PANTHER" id="PTHR45920:SF2">
    <property type="entry name" value="FH1_FH2 DOMAIN-CONTAINING PROTEIN 1"/>
    <property type="match status" value="1"/>
</dbReference>
<dbReference type="PROSITE" id="PS51232">
    <property type="entry name" value="GBD_FH3"/>
    <property type="match status" value="1"/>
</dbReference>
<dbReference type="GO" id="GO:0005737">
    <property type="term" value="C:cytoplasm"/>
    <property type="evidence" value="ECO:0007669"/>
    <property type="project" value="TreeGrafter"/>
</dbReference>
<evidence type="ECO:0000259" key="4">
    <source>
        <dbReference type="PROSITE" id="PS51444"/>
    </source>
</evidence>
<feature type="domain" description="FH2" evidence="4">
    <location>
        <begin position="673"/>
        <end position="1067"/>
    </location>
</feature>
<dbReference type="GeneTree" id="ENSGT00940000160212"/>
<evidence type="ECO:0000256" key="1">
    <source>
        <dbReference type="ARBA" id="ARBA00023203"/>
    </source>
</evidence>
<dbReference type="Gene3D" id="1.20.58.2220">
    <property type="entry name" value="Formin, FH2 domain"/>
    <property type="match status" value="1"/>
</dbReference>
<reference evidence="6" key="1">
    <citation type="journal article" date="2014" name="PLoS ONE">
        <title>The genome and linkage map of the northern pike (Esox lucius): conserved synteny revealed between the salmonid sister group and the Neoteleostei.</title>
        <authorList>
            <person name="Rondeau E.B."/>
            <person name="Minkley D.R."/>
            <person name="Leong J.S."/>
            <person name="Messmer A.M."/>
            <person name="Jantzen J.R."/>
            <person name="von Schalburg K.R."/>
            <person name="Lemon C."/>
            <person name="Bird N.H."/>
            <person name="Koop B.F."/>
        </authorList>
    </citation>
    <scope>NUCLEOTIDE SEQUENCE</scope>
</reference>
<sequence length="1224" mass="137901">MATITCRVQFLEDSDPFVCTNFPEPRRPPPYDLDENLALNEQIAGIHKLLGAQLKLEECGLQLAPNGNYLDLELSLGEQKDELEQFYEDVGRGKKPILILRTQLSVRVHSILEKLYNSHGPELRRSLFSLKQLFQDDKDLVPEFVNSDGLMCFIKVGAEADHNYQNYILRALSQIMLFVDGMNGVINHNETVQWLYTLSGSLSRLVVKTALKLLIVFVEYTESNSPLLIQAVNTVDSKRGVKPWSYLTDILEEKNGSDVELLILTMNVINKTLSALPDQDSFYDMTDCLEQQGMEHIMQKHMSSKGTDPDLKQQFTIYEVNIHTDPDLKQQFNIYEVNINTDPDLKQQFTIYEVNIHTDPDLKQQFTIYEVNINTDPDLKQQFTIYEVNIHTDPDLKQQFTIYEVNIHTDPDLKQQFTIYEVNIHTDPDLKQQFTIYEVNIHTDPDLKQQFTIYEQSTKRHGNAVEQLNTLSDDKKFMLNMLYAKNSQAGPLGNLPGALPDEDSSSRKAELESLGGSAKAAWARLASEQRRQKLRPQCSIDAEVHSRSLEKTLMTPLARNTQGDTWEQLQVVSLKIKDLDFSDLMEEEDIDVLDIDVFDSGLSNGGVPPPPPPIPGLGCGPPPPPPPPPGLPGMSPFPPPPPPPPGGGMFSPPPPPPPPGAPPPPLSSPVRALDPAFAKKRKTVKLFWKELKQPDSPRKCKFGRGTVWASLDKVAVDTAKLEHLFESKAKELPAALKGTESKKSAISVLDSKRSNAINIGMTVLPAVHIIKTAILNFDEFAIKKEDIEKILTMTPTEEEKQKIQEAQLANPDVPLGSAEQFLLTLSSISGLTARLQLWAFKLNYETLEKEIAEPLFDLKLGMEQLAKNQTFKRILATLLAIGNFLNSTSAKGFELNYLEKVTEVKDTVHRQTLLHHTCNLVVENYPDTSDVYSEIPAITRSAKVEFEQLSDNLVQLERKCKTSWDNLKVMAKHETKPSLKNKMTEFLKDCTERIIILKVVHRRIINRFHSFLLYLGQPSYSVRDTKVTHFCKIISEFSLEYRTTRERVLTQKRKRAAYRERTKTRGKLITETEKFSGAVSSQSEENPSPASRSSEQEPDQEEHENMKNLLMPSTGTDPHGNLRRTRGFRSLGSVCPPQMSVAKEDSASSQDDATDEIMDRLVKSVTKNPTERSSSPKTRKRSRVNRKSCKKTTQSGPSESGEGQGQVCHHDKQCLSLALSPSTV</sequence>
<name>A0A6Q2XIE4_ESOLU</name>
<proteinExistence type="predicted"/>
<dbReference type="InterPro" id="IPR014768">
    <property type="entry name" value="GBD/FH3_dom"/>
</dbReference>
<dbReference type="Proteomes" id="UP000265140">
    <property type="component" value="Chromosome 2"/>
</dbReference>
<keyword evidence="1" id="KW-0009">Actin-binding</keyword>
<feature type="domain" description="GBD/FH3" evidence="3">
    <location>
        <begin position="41"/>
        <end position="407"/>
    </location>
</feature>